<proteinExistence type="predicted"/>
<dbReference type="CDD" id="cd00093">
    <property type="entry name" value="HTH_XRE"/>
    <property type="match status" value="1"/>
</dbReference>
<dbReference type="GO" id="GO:0003677">
    <property type="term" value="F:DNA binding"/>
    <property type="evidence" value="ECO:0007669"/>
    <property type="project" value="InterPro"/>
</dbReference>
<gene>
    <name evidence="2" type="ORF">C7455_11722</name>
</gene>
<evidence type="ECO:0000313" key="3">
    <source>
        <dbReference type="Proteomes" id="UP000245708"/>
    </source>
</evidence>
<dbReference type="OrthoDB" id="8902678at2"/>
<comment type="caution">
    <text evidence="2">The sequence shown here is derived from an EMBL/GenBank/DDBJ whole genome shotgun (WGS) entry which is preliminary data.</text>
</comment>
<dbReference type="PROSITE" id="PS50943">
    <property type="entry name" value="HTH_CROC1"/>
    <property type="match status" value="1"/>
</dbReference>
<feature type="domain" description="HTH cro/C1-type" evidence="1">
    <location>
        <begin position="25"/>
        <end position="70"/>
    </location>
</feature>
<dbReference type="EMBL" id="QGGW01000017">
    <property type="protein sequence ID" value="PWK55558.1"/>
    <property type="molecule type" value="Genomic_DNA"/>
</dbReference>
<evidence type="ECO:0000259" key="1">
    <source>
        <dbReference type="PROSITE" id="PS50943"/>
    </source>
</evidence>
<name>A0A316G408_9RHOB</name>
<protein>
    <recommendedName>
        <fullName evidence="1">HTH cro/C1-type domain-containing protein</fullName>
    </recommendedName>
</protein>
<sequence>MTEDLDYTTGNLVANLRFACSFSPSVSDICRKMGINRQQFTKYLSGSAFPSRYNMRRICDFLGVDEFEILMPHDQFRRILQLRPQRSGDAPPVPEAIDTLLVQAQRQKGHLGRYLGYYYTYYASLSRPGFILRALLHIYPWQDFVAYRRIERLHDGRDGPPDVYKYRGLVLEVGDRLHMLDQETLTGSELTHTILFPVYRNRVSLLSGLTMGVSGADTRQPSAARIMLEYIGRNVGARESLRRCRLYGPESPEIPEVVAAYLHSPKGELELPLRAEPLAPAPQG</sequence>
<keyword evidence="3" id="KW-1185">Reference proteome</keyword>
<dbReference type="AlphaFoldDB" id="A0A316G408"/>
<accession>A0A316G408</accession>
<dbReference type="Proteomes" id="UP000245708">
    <property type="component" value="Unassembled WGS sequence"/>
</dbReference>
<reference evidence="2 3" key="1">
    <citation type="submission" date="2018-05" db="EMBL/GenBank/DDBJ databases">
        <title>Genomic Encyclopedia of Type Strains, Phase IV (KMG-IV): sequencing the most valuable type-strain genomes for metagenomic binning, comparative biology and taxonomic classification.</title>
        <authorList>
            <person name="Goeker M."/>
        </authorList>
    </citation>
    <scope>NUCLEOTIDE SEQUENCE [LARGE SCALE GENOMIC DNA]</scope>
    <source>
        <strain evidence="2 3">DSM 16097</strain>
    </source>
</reference>
<dbReference type="InterPro" id="IPR001387">
    <property type="entry name" value="Cro/C1-type_HTH"/>
</dbReference>
<dbReference type="InterPro" id="IPR010982">
    <property type="entry name" value="Lambda_DNA-bd_dom_sf"/>
</dbReference>
<dbReference type="RefSeq" id="WP_109671055.1">
    <property type="nucleotide sequence ID" value="NZ_QGGW01000017.1"/>
</dbReference>
<dbReference type="SUPFAM" id="SSF47413">
    <property type="entry name" value="lambda repressor-like DNA-binding domains"/>
    <property type="match status" value="1"/>
</dbReference>
<evidence type="ECO:0000313" key="2">
    <source>
        <dbReference type="EMBL" id="PWK55558.1"/>
    </source>
</evidence>
<organism evidence="2 3">
    <name type="scientific">Roseicyclus mahoneyensis</name>
    <dbReference type="NCBI Taxonomy" id="164332"/>
    <lineage>
        <taxon>Bacteria</taxon>
        <taxon>Pseudomonadati</taxon>
        <taxon>Pseudomonadota</taxon>
        <taxon>Alphaproteobacteria</taxon>
        <taxon>Rhodobacterales</taxon>
        <taxon>Roseobacteraceae</taxon>
        <taxon>Roseicyclus</taxon>
    </lineage>
</organism>